<dbReference type="InterPro" id="IPR011701">
    <property type="entry name" value="MFS"/>
</dbReference>
<evidence type="ECO:0000256" key="2">
    <source>
        <dbReference type="ARBA" id="ARBA00022448"/>
    </source>
</evidence>
<dbReference type="InterPro" id="IPR005829">
    <property type="entry name" value="Sugar_transporter_CS"/>
</dbReference>
<dbReference type="InterPro" id="IPR020846">
    <property type="entry name" value="MFS_dom"/>
</dbReference>
<dbReference type="PANTHER" id="PTHR23501:SF191">
    <property type="entry name" value="VACUOLAR BASIC AMINO ACID TRANSPORTER 4"/>
    <property type="match status" value="1"/>
</dbReference>
<feature type="transmembrane region" description="Helical" evidence="7">
    <location>
        <begin position="312"/>
        <end position="332"/>
    </location>
</feature>
<feature type="transmembrane region" description="Helical" evidence="7">
    <location>
        <begin position="286"/>
        <end position="306"/>
    </location>
</feature>
<feature type="transmembrane region" description="Helical" evidence="7">
    <location>
        <begin position="257"/>
        <end position="279"/>
    </location>
</feature>
<evidence type="ECO:0000256" key="1">
    <source>
        <dbReference type="ARBA" id="ARBA00004127"/>
    </source>
</evidence>
<feature type="transmembrane region" description="Helical" evidence="7">
    <location>
        <begin position="376"/>
        <end position="399"/>
    </location>
</feature>
<dbReference type="EMBL" id="JBBUTF010000026">
    <property type="protein sequence ID" value="MEK8028546.1"/>
    <property type="molecule type" value="Genomic_DNA"/>
</dbReference>
<feature type="transmembrane region" description="Helical" evidence="7">
    <location>
        <begin position="175"/>
        <end position="195"/>
    </location>
</feature>
<dbReference type="PROSITE" id="PS00216">
    <property type="entry name" value="SUGAR_TRANSPORT_1"/>
    <property type="match status" value="1"/>
</dbReference>
<dbReference type="InterPro" id="IPR036259">
    <property type="entry name" value="MFS_trans_sf"/>
</dbReference>
<dbReference type="Proteomes" id="UP001368500">
    <property type="component" value="Unassembled WGS sequence"/>
</dbReference>
<dbReference type="PROSITE" id="PS50850">
    <property type="entry name" value="MFS"/>
    <property type="match status" value="1"/>
</dbReference>
<evidence type="ECO:0000256" key="3">
    <source>
        <dbReference type="ARBA" id="ARBA00022692"/>
    </source>
</evidence>
<dbReference type="PANTHER" id="PTHR23501">
    <property type="entry name" value="MAJOR FACILITATOR SUPERFAMILY"/>
    <property type="match status" value="1"/>
</dbReference>
<keyword evidence="5 7" id="KW-0472">Membrane</keyword>
<accession>A0ABU9BFR7</accession>
<dbReference type="Gene3D" id="1.20.1250.20">
    <property type="entry name" value="MFS general substrate transporter like domains"/>
    <property type="match status" value="1"/>
</dbReference>
<sequence>MTRPLSATGASMREPRFIQAALLLLTASLTVLVTAILGPSMPAMQAHFKDVPGADYLVPLTMTAPMLMMAGLSVFVGELADRVGRKPLLLGSVTLYAVIGTAPLYLDSLMAIIASRFALGALEACLMTVSTTMIGDYYDGAKRERYMSLQTTVAATSAFLLNNVGGMVAEYGWRAPYAVFAISLILAPLMALYLWEPHTRANMTAAQVEQDSMSFRPGRLGFICVLAVVLGIVFLTVPVHFGYLFGAIGVQSPAQIGIAYGINSLGVIAGTLLFGWGLAQRVGVPLQLTLGCLVAGGGFMMMQGAADYTTMTTAGFLNGLGCGVLLPTMVTWNMRELPVSRRGVGIGAYQSAQFFGMFVNPILIVGLEKELGGARALAIGLEGRVLVGLGLLALAIGLLGRRR</sequence>
<gene>
    <name evidence="9" type="ORF">AACH11_21520</name>
</gene>
<evidence type="ECO:0000256" key="5">
    <source>
        <dbReference type="ARBA" id="ARBA00023136"/>
    </source>
</evidence>
<dbReference type="RefSeq" id="WP_341376332.1">
    <property type="nucleotide sequence ID" value="NZ_JBBUTF010000026.1"/>
</dbReference>
<dbReference type="SUPFAM" id="SSF103473">
    <property type="entry name" value="MFS general substrate transporter"/>
    <property type="match status" value="1"/>
</dbReference>
<feature type="transmembrane region" description="Helical" evidence="7">
    <location>
        <begin position="21"/>
        <end position="44"/>
    </location>
</feature>
<evidence type="ECO:0000256" key="6">
    <source>
        <dbReference type="ARBA" id="ARBA00044273"/>
    </source>
</evidence>
<evidence type="ECO:0000256" key="7">
    <source>
        <dbReference type="SAM" id="Phobius"/>
    </source>
</evidence>
<feature type="transmembrane region" description="Helical" evidence="7">
    <location>
        <begin position="112"/>
        <end position="134"/>
    </location>
</feature>
<protein>
    <recommendedName>
        <fullName evidence="6">MFS-type drug efflux transporter P55</fullName>
    </recommendedName>
</protein>
<feature type="transmembrane region" description="Helical" evidence="7">
    <location>
        <begin position="88"/>
        <end position="106"/>
    </location>
</feature>
<keyword evidence="3 7" id="KW-0812">Transmembrane</keyword>
<evidence type="ECO:0000256" key="4">
    <source>
        <dbReference type="ARBA" id="ARBA00022989"/>
    </source>
</evidence>
<feature type="transmembrane region" description="Helical" evidence="7">
    <location>
        <begin position="56"/>
        <end position="76"/>
    </location>
</feature>
<evidence type="ECO:0000259" key="8">
    <source>
        <dbReference type="PROSITE" id="PS50850"/>
    </source>
</evidence>
<keyword evidence="4 7" id="KW-1133">Transmembrane helix</keyword>
<organism evidence="9 10">
    <name type="scientific">Pseudaquabacterium rugosum</name>
    <dbReference type="NCBI Taxonomy" id="2984194"/>
    <lineage>
        <taxon>Bacteria</taxon>
        <taxon>Pseudomonadati</taxon>
        <taxon>Pseudomonadota</taxon>
        <taxon>Betaproteobacteria</taxon>
        <taxon>Burkholderiales</taxon>
        <taxon>Sphaerotilaceae</taxon>
        <taxon>Pseudaquabacterium</taxon>
    </lineage>
</organism>
<dbReference type="CDD" id="cd17473">
    <property type="entry name" value="MFS_arabinose_efflux_permease_like"/>
    <property type="match status" value="1"/>
</dbReference>
<reference evidence="9 10" key="1">
    <citation type="submission" date="2024-04" db="EMBL/GenBank/DDBJ databases">
        <title>Novel species of the genus Ideonella isolated from streams.</title>
        <authorList>
            <person name="Lu H."/>
        </authorList>
    </citation>
    <scope>NUCLEOTIDE SEQUENCE [LARGE SCALE GENOMIC DNA]</scope>
    <source>
        <strain evidence="9 10">BYS139W</strain>
    </source>
</reference>
<name>A0ABU9BFR7_9BURK</name>
<proteinExistence type="predicted"/>
<dbReference type="Pfam" id="PF07690">
    <property type="entry name" value="MFS_1"/>
    <property type="match status" value="1"/>
</dbReference>
<keyword evidence="2" id="KW-0813">Transport</keyword>
<feature type="transmembrane region" description="Helical" evidence="7">
    <location>
        <begin position="220"/>
        <end position="245"/>
    </location>
</feature>
<feature type="transmembrane region" description="Helical" evidence="7">
    <location>
        <begin position="344"/>
        <end position="364"/>
    </location>
</feature>
<keyword evidence="10" id="KW-1185">Reference proteome</keyword>
<feature type="transmembrane region" description="Helical" evidence="7">
    <location>
        <begin position="146"/>
        <end position="169"/>
    </location>
</feature>
<comment type="caution">
    <text evidence="9">The sequence shown here is derived from an EMBL/GenBank/DDBJ whole genome shotgun (WGS) entry which is preliminary data.</text>
</comment>
<evidence type="ECO:0000313" key="10">
    <source>
        <dbReference type="Proteomes" id="UP001368500"/>
    </source>
</evidence>
<comment type="subcellular location">
    <subcellularLocation>
        <location evidence="1">Endomembrane system</location>
        <topology evidence="1">Multi-pass membrane protein</topology>
    </subcellularLocation>
</comment>
<feature type="domain" description="Major facilitator superfamily (MFS) profile" evidence="8">
    <location>
        <begin position="19"/>
        <end position="403"/>
    </location>
</feature>
<evidence type="ECO:0000313" key="9">
    <source>
        <dbReference type="EMBL" id="MEK8028546.1"/>
    </source>
</evidence>